<evidence type="ECO:0000256" key="3">
    <source>
        <dbReference type="ARBA" id="ARBA00022763"/>
    </source>
</evidence>
<dbReference type="InterPro" id="IPR013507">
    <property type="entry name" value="DNA_mismatch_S5_2-like"/>
</dbReference>
<keyword evidence="3" id="KW-0227">DNA damage</keyword>
<dbReference type="Pfam" id="PF13589">
    <property type="entry name" value="HATPase_c_3"/>
    <property type="match status" value="1"/>
</dbReference>
<dbReference type="InterPro" id="IPR002099">
    <property type="entry name" value="MutL/Mlh/PMS"/>
</dbReference>
<reference evidence="8" key="1">
    <citation type="journal article" date="2023" name="PhytoFront">
        <title>Draft Genome Resources of Seven Strains of Tilletia horrida, Causal Agent of Kernel Smut of Rice.</title>
        <authorList>
            <person name="Khanal S."/>
            <person name="Antony Babu S."/>
            <person name="Zhou X.G."/>
        </authorList>
    </citation>
    <scope>NUCLEOTIDE SEQUENCE</scope>
    <source>
        <strain evidence="8">TX6</strain>
    </source>
</reference>
<feature type="compositionally biased region" description="Acidic residues" evidence="6">
    <location>
        <begin position="489"/>
        <end position="511"/>
    </location>
</feature>
<dbReference type="InterPro" id="IPR014762">
    <property type="entry name" value="DNA_mismatch_repair_CS"/>
</dbReference>
<dbReference type="SUPFAM" id="SSF54211">
    <property type="entry name" value="Ribosomal protein S5 domain 2-like"/>
    <property type="match status" value="1"/>
</dbReference>
<dbReference type="InterPro" id="IPR038973">
    <property type="entry name" value="MutL/Mlh/Pms-like"/>
</dbReference>
<dbReference type="SUPFAM" id="SSF55874">
    <property type="entry name" value="ATPase domain of HSP90 chaperone/DNA topoisomerase II/histidine kinase"/>
    <property type="match status" value="1"/>
</dbReference>
<dbReference type="NCBIfam" id="TIGR00585">
    <property type="entry name" value="mutl"/>
    <property type="match status" value="1"/>
</dbReference>
<protein>
    <submittedName>
        <fullName evidence="8">DNA mismatch repair protein Mlh1</fullName>
    </submittedName>
</protein>
<dbReference type="Gene3D" id="3.30.565.10">
    <property type="entry name" value="Histidine kinase-like ATPase, C-terminal domain"/>
    <property type="match status" value="1"/>
</dbReference>
<dbReference type="GO" id="GO:0032389">
    <property type="term" value="C:MutLalpha complex"/>
    <property type="evidence" value="ECO:0007669"/>
    <property type="project" value="TreeGrafter"/>
</dbReference>
<feature type="compositionally biased region" description="Acidic residues" evidence="6">
    <location>
        <begin position="525"/>
        <end position="539"/>
    </location>
</feature>
<evidence type="ECO:0000256" key="4">
    <source>
        <dbReference type="ARBA" id="ARBA00023204"/>
    </source>
</evidence>
<feature type="compositionally biased region" description="Polar residues" evidence="6">
    <location>
        <begin position="564"/>
        <end position="591"/>
    </location>
</feature>
<dbReference type="InterPro" id="IPR032189">
    <property type="entry name" value="Mlh1_C"/>
</dbReference>
<dbReference type="GO" id="GO:0140664">
    <property type="term" value="F:ATP-dependent DNA damage sensor activity"/>
    <property type="evidence" value="ECO:0007669"/>
    <property type="project" value="InterPro"/>
</dbReference>
<keyword evidence="9" id="KW-1185">Reference proteome</keyword>
<dbReference type="AlphaFoldDB" id="A0AAN6GV47"/>
<evidence type="ECO:0000313" key="8">
    <source>
        <dbReference type="EMBL" id="KAK0557057.1"/>
    </source>
</evidence>
<evidence type="ECO:0000259" key="7">
    <source>
        <dbReference type="SMART" id="SM01340"/>
    </source>
</evidence>
<evidence type="ECO:0000256" key="1">
    <source>
        <dbReference type="ARBA" id="ARBA00004123"/>
    </source>
</evidence>
<feature type="compositionally biased region" description="Polar residues" evidence="6">
    <location>
        <begin position="819"/>
        <end position="830"/>
    </location>
</feature>
<dbReference type="PANTHER" id="PTHR10073">
    <property type="entry name" value="DNA MISMATCH REPAIR PROTEIN MLH, PMS, MUTL"/>
    <property type="match status" value="1"/>
</dbReference>
<dbReference type="GO" id="GO:0016887">
    <property type="term" value="F:ATP hydrolysis activity"/>
    <property type="evidence" value="ECO:0007669"/>
    <property type="project" value="InterPro"/>
</dbReference>
<feature type="compositionally biased region" description="Basic and acidic residues" evidence="6">
    <location>
        <begin position="540"/>
        <end position="549"/>
    </location>
</feature>
<dbReference type="InterPro" id="IPR020568">
    <property type="entry name" value="Ribosomal_Su5_D2-typ_SF"/>
</dbReference>
<feature type="compositionally biased region" description="Basic and acidic residues" evidence="6">
    <location>
        <begin position="407"/>
        <end position="420"/>
    </location>
</feature>
<comment type="caution">
    <text evidence="8">The sequence shown here is derived from an EMBL/GenBank/DDBJ whole genome shotgun (WGS) entry which is preliminary data.</text>
</comment>
<dbReference type="GO" id="GO:0006298">
    <property type="term" value="P:mismatch repair"/>
    <property type="evidence" value="ECO:0007669"/>
    <property type="project" value="InterPro"/>
</dbReference>
<dbReference type="Proteomes" id="UP001176517">
    <property type="component" value="Unassembled WGS sequence"/>
</dbReference>
<feature type="compositionally biased region" description="Basic and acidic residues" evidence="6">
    <location>
        <begin position="832"/>
        <end position="847"/>
    </location>
</feature>
<dbReference type="FunFam" id="3.30.565.10:FF:000109">
    <property type="entry name" value="Related to MLH1-DNA mismatch repair protein"/>
    <property type="match status" value="1"/>
</dbReference>
<dbReference type="InterPro" id="IPR014721">
    <property type="entry name" value="Ribsml_uS5_D2-typ_fold_subgr"/>
</dbReference>
<dbReference type="SMART" id="SM01340">
    <property type="entry name" value="DNA_mis_repair"/>
    <property type="match status" value="1"/>
</dbReference>
<dbReference type="CDD" id="cd16926">
    <property type="entry name" value="HATPase_MutL-MLH-PMS-like"/>
    <property type="match status" value="1"/>
</dbReference>
<comment type="subcellular location">
    <subcellularLocation>
        <location evidence="1">Nucleus</location>
    </subcellularLocation>
</comment>
<dbReference type="Pfam" id="PF16413">
    <property type="entry name" value="Mlh1_C"/>
    <property type="match status" value="1"/>
</dbReference>
<dbReference type="PANTHER" id="PTHR10073:SF12">
    <property type="entry name" value="DNA MISMATCH REPAIR PROTEIN MLH1"/>
    <property type="match status" value="1"/>
</dbReference>
<dbReference type="InterPro" id="IPR036890">
    <property type="entry name" value="HATPase_C_sf"/>
</dbReference>
<dbReference type="GO" id="GO:0061982">
    <property type="term" value="P:meiosis I cell cycle process"/>
    <property type="evidence" value="ECO:0007669"/>
    <property type="project" value="UniProtKB-ARBA"/>
</dbReference>
<feature type="compositionally biased region" description="Low complexity" evidence="6">
    <location>
        <begin position="470"/>
        <end position="481"/>
    </location>
</feature>
<dbReference type="GO" id="GO:0005524">
    <property type="term" value="F:ATP binding"/>
    <property type="evidence" value="ECO:0007669"/>
    <property type="project" value="InterPro"/>
</dbReference>
<gene>
    <name evidence="8" type="primary">mlh1</name>
    <name evidence="8" type="ORF">OC846_000704</name>
</gene>
<feature type="domain" description="DNA mismatch repair protein S5" evidence="7">
    <location>
        <begin position="265"/>
        <end position="385"/>
    </location>
</feature>
<dbReference type="Pfam" id="PF01119">
    <property type="entry name" value="DNA_mis_repair"/>
    <property type="match status" value="1"/>
</dbReference>
<feature type="region of interest" description="Disordered" evidence="6">
    <location>
        <begin position="397"/>
        <end position="435"/>
    </location>
</feature>
<dbReference type="PROSITE" id="PS00058">
    <property type="entry name" value="DNA_MISMATCH_REPAIR_1"/>
    <property type="match status" value="1"/>
</dbReference>
<accession>A0AAN6GV47</accession>
<dbReference type="FunFam" id="3.30.230.10:FF:000014">
    <property type="entry name" value="DNA mismatch repair protein Mlh1"/>
    <property type="match status" value="1"/>
</dbReference>
<keyword evidence="4" id="KW-0234">DNA repair</keyword>
<sequence length="899" mass="97881">MENAVYSPVAALAELIAPDEEDLDRRAGPSTATLPLNPIKALDQDVVNQIAAGEIIQRPANALKELIENSLDAGSTSIKITLKDGGLKMLQVQDNGSGVRPEDLPLLCQRFATSKLREFSDLSNMTTFGFRGEALASLSYVSASMTVVSKTRDEACAYRASYLNGALTSPKPGQPSAPRPCAGTDGTSITAESLFYNAPMRLRSLKSPADEYNRCLDVASKYAVHYGGRGVGFVCKKASSNTADLSTPGAGAGSKASTLTTLDTIRALHGSTVARELVRLKPVRNERLGFAVEGWISGPNWSAKKSTLLCFINNRLVDCTPLRRALEAMYAGLLPKGGHPWLYISLEIDPTRMDVNVHPTKREVHFLDEEEVVESVCVHAESCLASVNSSRTFTMTQTLLPGASEPPSKKQRTEEDDRRRSSGGLPISSQRGYPQHLVRVDAKAQTLDSFGFGASQVGSRLGSGSGSSSGSGPALPSSSRAFAPSSDLVLEEDEEGEDDDVVIDLADDDEDATQRNGKGKAKVPDDEEMEDAEGEEELEDHGGVMRGDHEDEQIQETAVKSRPPTASSKAVPSTQALLPSQKTLGSSSQRPKLSKRLRDSDCSLTSVRELRAEILKSRHTGMTEVFQNHTFVGVAALEYGKSLVQHSTKLYMISHDKVIEEFAYQLVIRQFGQMGEVRLEPAPKVSDLVSAVMDDLDGWESTELSREEVIQRIEQRLMSNADMVLEYFSIRFDKEESTLCSVPSLLPMHGTAAVQSQRIGLLLIRLVTEVDWTEEKPCFEGIARELAKAAVPCIDGLDVPALGERTDVPTNGAIGISNGEAQSANGTTVAASERDEERAQRQKEDKEEWDRQAWLIQHAWYAQMGPERCGFIAPKSLLEDGSVVQIANLPDLYRVFERC</sequence>
<feature type="region of interest" description="Disordered" evidence="6">
    <location>
        <begin position="810"/>
        <end position="847"/>
    </location>
</feature>
<proteinExistence type="inferred from homology"/>
<evidence type="ECO:0000313" key="9">
    <source>
        <dbReference type="Proteomes" id="UP001176517"/>
    </source>
</evidence>
<organism evidence="8 9">
    <name type="scientific">Tilletia horrida</name>
    <dbReference type="NCBI Taxonomy" id="155126"/>
    <lineage>
        <taxon>Eukaryota</taxon>
        <taxon>Fungi</taxon>
        <taxon>Dikarya</taxon>
        <taxon>Basidiomycota</taxon>
        <taxon>Ustilaginomycotina</taxon>
        <taxon>Exobasidiomycetes</taxon>
        <taxon>Tilletiales</taxon>
        <taxon>Tilletiaceae</taxon>
        <taxon>Tilletia</taxon>
    </lineage>
</organism>
<feature type="region of interest" description="Disordered" evidence="6">
    <location>
        <begin position="459"/>
        <end position="599"/>
    </location>
</feature>
<evidence type="ECO:0000256" key="6">
    <source>
        <dbReference type="SAM" id="MobiDB-lite"/>
    </source>
</evidence>
<evidence type="ECO:0000256" key="5">
    <source>
        <dbReference type="ARBA" id="ARBA00023242"/>
    </source>
</evidence>
<dbReference type="GO" id="GO:0030983">
    <property type="term" value="F:mismatched DNA binding"/>
    <property type="evidence" value="ECO:0007669"/>
    <property type="project" value="InterPro"/>
</dbReference>
<dbReference type="Gene3D" id="3.30.230.10">
    <property type="match status" value="1"/>
</dbReference>
<keyword evidence="5" id="KW-0539">Nucleus</keyword>
<comment type="similarity">
    <text evidence="2">Belongs to the DNA mismatch repair MutL/HexB family.</text>
</comment>
<dbReference type="EMBL" id="JAPDMZ010000008">
    <property type="protein sequence ID" value="KAK0557057.1"/>
    <property type="molecule type" value="Genomic_DNA"/>
</dbReference>
<evidence type="ECO:0000256" key="2">
    <source>
        <dbReference type="ARBA" id="ARBA00006082"/>
    </source>
</evidence>
<name>A0AAN6GV47_9BASI</name>